<keyword evidence="2" id="KW-0255">Endonuclease</keyword>
<dbReference type="Gene3D" id="1.10.30.50">
    <property type="match status" value="1"/>
</dbReference>
<feature type="domain" description="HNH nuclease" evidence="1">
    <location>
        <begin position="9"/>
        <end position="58"/>
    </location>
</feature>
<dbReference type="Pfam" id="PF01844">
    <property type="entry name" value="HNH"/>
    <property type="match status" value="1"/>
</dbReference>
<dbReference type="GO" id="GO:0003676">
    <property type="term" value="F:nucleic acid binding"/>
    <property type="evidence" value="ECO:0007669"/>
    <property type="project" value="InterPro"/>
</dbReference>
<evidence type="ECO:0000313" key="3">
    <source>
        <dbReference type="Proteomes" id="UP000516438"/>
    </source>
</evidence>
<dbReference type="Proteomes" id="UP000516438">
    <property type="component" value="Chromosome"/>
</dbReference>
<proteinExistence type="predicted"/>
<sequence length="64" mass="7237">MYANLFNRDMRKILITESSSCTKCKSVDKLQLDHIISISKGGKNEISNLQILCCKCNNNKSNND</sequence>
<dbReference type="SMART" id="SM00507">
    <property type="entry name" value="HNHc"/>
    <property type="match status" value="1"/>
</dbReference>
<dbReference type="GO" id="GO:0004519">
    <property type="term" value="F:endonuclease activity"/>
    <property type="evidence" value="ECO:0007669"/>
    <property type="project" value="UniProtKB-KW"/>
</dbReference>
<dbReference type="GO" id="GO:0008270">
    <property type="term" value="F:zinc ion binding"/>
    <property type="evidence" value="ECO:0007669"/>
    <property type="project" value="InterPro"/>
</dbReference>
<protein>
    <submittedName>
        <fullName evidence="2">HNH endonuclease</fullName>
    </submittedName>
</protein>
<gene>
    <name evidence="2" type="ORF">H0S70_06995</name>
</gene>
<dbReference type="InterPro" id="IPR003615">
    <property type="entry name" value="HNH_nuc"/>
</dbReference>
<keyword evidence="3" id="KW-1185">Reference proteome</keyword>
<dbReference type="CDD" id="cd00085">
    <property type="entry name" value="HNHc"/>
    <property type="match status" value="1"/>
</dbReference>
<evidence type="ECO:0000313" key="2">
    <source>
        <dbReference type="EMBL" id="QNS42718.1"/>
    </source>
</evidence>
<accession>A0A7H1E0G0</accession>
<name>A0A7H1E0G0_9FLAO</name>
<dbReference type="EMBL" id="CP060203">
    <property type="protein sequence ID" value="QNS42718.1"/>
    <property type="molecule type" value="Genomic_DNA"/>
</dbReference>
<organism evidence="2 3">
    <name type="scientific">Chryseobacterium manosquense</name>
    <dbReference type="NCBI Taxonomy" id="2754694"/>
    <lineage>
        <taxon>Bacteria</taxon>
        <taxon>Pseudomonadati</taxon>
        <taxon>Bacteroidota</taxon>
        <taxon>Flavobacteriia</taxon>
        <taxon>Flavobacteriales</taxon>
        <taxon>Weeksellaceae</taxon>
        <taxon>Chryseobacterium group</taxon>
        <taxon>Chryseobacterium</taxon>
    </lineage>
</organism>
<dbReference type="KEGG" id="cmaq:H0S70_06995"/>
<dbReference type="AlphaFoldDB" id="A0A7H1E0G0"/>
<keyword evidence="2" id="KW-0540">Nuclease</keyword>
<dbReference type="InterPro" id="IPR002711">
    <property type="entry name" value="HNH"/>
</dbReference>
<evidence type="ECO:0000259" key="1">
    <source>
        <dbReference type="SMART" id="SM00507"/>
    </source>
</evidence>
<reference evidence="2 3" key="1">
    <citation type="submission" date="2020-07" db="EMBL/GenBank/DDBJ databases">
        <title>Complete genome and description of Chryseobacterium manosquense strain Marseille-Q2069 sp. nov.</title>
        <authorList>
            <person name="Boxberger M."/>
        </authorList>
    </citation>
    <scope>NUCLEOTIDE SEQUENCE [LARGE SCALE GENOMIC DNA]</scope>
    <source>
        <strain evidence="2 3">Marseille-Q2069</strain>
    </source>
</reference>
<keyword evidence="2" id="KW-0378">Hydrolase</keyword>